<dbReference type="HOGENOM" id="CLU_2212253_0_0_1"/>
<evidence type="ECO:0000256" key="1">
    <source>
        <dbReference type="SAM" id="Phobius"/>
    </source>
</evidence>
<keyword evidence="1" id="KW-1133">Transmembrane helix</keyword>
<protein>
    <submittedName>
        <fullName evidence="2">Uncharacterized protein</fullName>
    </submittedName>
</protein>
<dbReference type="AlphaFoldDB" id="G0NKW4"/>
<dbReference type="InParanoid" id="G0NKW4"/>
<keyword evidence="1" id="KW-0472">Membrane</keyword>
<keyword evidence="3" id="KW-1185">Reference proteome</keyword>
<evidence type="ECO:0000313" key="2">
    <source>
        <dbReference type="EMBL" id="EGT33126.1"/>
    </source>
</evidence>
<gene>
    <name evidence="2" type="ORF">CAEBREN_10152</name>
</gene>
<sequence>MARIHPPHYQSVSEYREIGSFRVVEQNINPHGEVAVAAIDHCAQWRLLIKALVLIFGMAVLFGLIAFVGIAWNTHHRKDEIKLKDTEELEQLLSRLSLFPPTKFDDT</sequence>
<dbReference type="Proteomes" id="UP000008068">
    <property type="component" value="Unassembled WGS sequence"/>
</dbReference>
<organism evidence="3">
    <name type="scientific">Caenorhabditis brenneri</name>
    <name type="common">Nematode worm</name>
    <dbReference type="NCBI Taxonomy" id="135651"/>
    <lineage>
        <taxon>Eukaryota</taxon>
        <taxon>Metazoa</taxon>
        <taxon>Ecdysozoa</taxon>
        <taxon>Nematoda</taxon>
        <taxon>Chromadorea</taxon>
        <taxon>Rhabditida</taxon>
        <taxon>Rhabditina</taxon>
        <taxon>Rhabditomorpha</taxon>
        <taxon>Rhabditoidea</taxon>
        <taxon>Rhabditidae</taxon>
        <taxon>Peloderinae</taxon>
        <taxon>Caenorhabditis</taxon>
    </lineage>
</organism>
<dbReference type="EMBL" id="GL379902">
    <property type="protein sequence ID" value="EGT33126.1"/>
    <property type="molecule type" value="Genomic_DNA"/>
</dbReference>
<keyword evidence="1" id="KW-0812">Transmembrane</keyword>
<proteinExistence type="predicted"/>
<reference evidence="3" key="1">
    <citation type="submission" date="2011-07" db="EMBL/GenBank/DDBJ databases">
        <authorList>
            <consortium name="Caenorhabditis brenneri Sequencing and Analysis Consortium"/>
            <person name="Wilson R.K."/>
        </authorList>
    </citation>
    <scope>NUCLEOTIDE SEQUENCE [LARGE SCALE GENOMIC DNA]</scope>
    <source>
        <strain evidence="3">PB2801</strain>
    </source>
</reference>
<accession>G0NKW4</accession>
<evidence type="ECO:0000313" key="3">
    <source>
        <dbReference type="Proteomes" id="UP000008068"/>
    </source>
</evidence>
<name>G0NKW4_CAEBE</name>
<feature type="transmembrane region" description="Helical" evidence="1">
    <location>
        <begin position="51"/>
        <end position="72"/>
    </location>
</feature>